<evidence type="ECO:0000313" key="2">
    <source>
        <dbReference type="EMBL" id="NYI82594.1"/>
    </source>
</evidence>
<feature type="region of interest" description="Disordered" evidence="1">
    <location>
        <begin position="319"/>
        <end position="348"/>
    </location>
</feature>
<evidence type="ECO:0000256" key="1">
    <source>
        <dbReference type="SAM" id="MobiDB-lite"/>
    </source>
</evidence>
<protein>
    <submittedName>
        <fullName evidence="2">Uncharacterized protein</fullName>
    </submittedName>
</protein>
<dbReference type="Proteomes" id="UP000587002">
    <property type="component" value="Unassembled WGS sequence"/>
</dbReference>
<evidence type="ECO:0000313" key="3">
    <source>
        <dbReference type="Proteomes" id="UP000587002"/>
    </source>
</evidence>
<reference evidence="2 3" key="1">
    <citation type="submission" date="2020-07" db="EMBL/GenBank/DDBJ databases">
        <title>Sequencing the genomes of 1000 actinobacteria strains.</title>
        <authorList>
            <person name="Klenk H.-P."/>
        </authorList>
    </citation>
    <scope>NUCLEOTIDE SEQUENCE [LARGE SCALE GENOMIC DNA]</scope>
    <source>
        <strain evidence="2 3">DSM 44065</strain>
    </source>
</reference>
<dbReference type="AlphaFoldDB" id="A0A853ADP0"/>
<keyword evidence="3" id="KW-1185">Reference proteome</keyword>
<proteinExistence type="predicted"/>
<organism evidence="2 3">
    <name type="scientific">Saccharopolyspora hordei</name>
    <dbReference type="NCBI Taxonomy" id="1838"/>
    <lineage>
        <taxon>Bacteria</taxon>
        <taxon>Bacillati</taxon>
        <taxon>Actinomycetota</taxon>
        <taxon>Actinomycetes</taxon>
        <taxon>Pseudonocardiales</taxon>
        <taxon>Pseudonocardiaceae</taxon>
        <taxon>Saccharopolyspora</taxon>
    </lineage>
</organism>
<dbReference type="RefSeq" id="WP_179718501.1">
    <property type="nucleotide sequence ID" value="NZ_BAABFH010000001.1"/>
</dbReference>
<sequence>MSDRAALLDGIDDDLVPAAERVLDGCDLMAEELRGRFSMALDCFLVMDSRDRLMGVFRRFSGHDVAGMVELIATLHRALAGFAEAENEDPAPQADLVQARDVVEGTWSGAGAYAASNTLLELQGSFQTAAHAMCRLLGAALAAREAIVMGRDDLKKLAESFHTAAEEFRVGEGGSDGPNMFVVLGTLFVGAAVGMVTAGLGTGLAAGAVIGALEVTSGAAGSILAAEITPAPSNAPAGNSAGEIIDSFLAEADRISASVVAAAEGVAEKLRGATAELEHRRADIPPPPDVSPGPVFDPSDFWASEVSDDLADLVRDLETDVEVSEPDGMGNGGSEISARLAGEEPAAS</sequence>
<gene>
    <name evidence="2" type="ORF">HNR68_001224</name>
</gene>
<name>A0A853ADP0_9PSEU</name>
<comment type="caution">
    <text evidence="2">The sequence shown here is derived from an EMBL/GenBank/DDBJ whole genome shotgun (WGS) entry which is preliminary data.</text>
</comment>
<accession>A0A853ADP0</accession>
<dbReference type="EMBL" id="JACCFJ010000001">
    <property type="protein sequence ID" value="NYI82594.1"/>
    <property type="molecule type" value="Genomic_DNA"/>
</dbReference>